<comment type="subcellular location">
    <subcellularLocation>
        <location evidence="1">Cell outer membrane</location>
    </subcellularLocation>
</comment>
<dbReference type="Gene3D" id="2.40.160.50">
    <property type="entry name" value="membrane protein fhac: a member of the omp85/tpsb transporter family"/>
    <property type="match status" value="1"/>
</dbReference>
<organism evidence="11 12">
    <name type="scientific">Acaryochloris marina (strain MBIC 11017)</name>
    <dbReference type="NCBI Taxonomy" id="329726"/>
    <lineage>
        <taxon>Bacteria</taxon>
        <taxon>Bacillati</taxon>
        <taxon>Cyanobacteriota</taxon>
        <taxon>Cyanophyceae</taxon>
        <taxon>Acaryochloridales</taxon>
        <taxon>Acaryochloridaceae</taxon>
        <taxon>Acaryochloris</taxon>
    </lineage>
</organism>
<evidence type="ECO:0000256" key="8">
    <source>
        <dbReference type="ARBA" id="ARBA00023237"/>
    </source>
</evidence>
<evidence type="ECO:0000256" key="5">
    <source>
        <dbReference type="ARBA" id="ARBA00022692"/>
    </source>
</evidence>
<dbReference type="Gene3D" id="3.10.20.310">
    <property type="entry name" value="membrane protein fhac"/>
    <property type="match status" value="1"/>
</dbReference>
<dbReference type="EMBL" id="CP000828">
    <property type="protein sequence ID" value="ABW26000.1"/>
    <property type="molecule type" value="Genomic_DNA"/>
</dbReference>
<dbReference type="InterPro" id="IPR034746">
    <property type="entry name" value="POTRA"/>
</dbReference>
<protein>
    <submittedName>
        <fullName evidence="11">Surface antigen variable number</fullName>
    </submittedName>
</protein>
<evidence type="ECO:0000313" key="11">
    <source>
        <dbReference type="EMBL" id="ABW26000.1"/>
    </source>
</evidence>
<name>B0BZS4_ACAM1</name>
<evidence type="ECO:0000256" key="3">
    <source>
        <dbReference type="ARBA" id="ARBA00022448"/>
    </source>
</evidence>
<feature type="region of interest" description="Disordered" evidence="9">
    <location>
        <begin position="38"/>
        <end position="88"/>
    </location>
</feature>
<sequence>MASEYRFIRLRFRLLRTLLGLWGLYLLPLGARAQTPPAAPPDFNRIEPEILPEPTPQPPKKLPPSEELLNAPPQPTPQPESPDNPNFIPVTKYRVTGNTVLSEEEIEKVTKPFTGDAVPFSRLLEARSALTQYYIDQGYITSGAYLPADQVIEDGVVTLQVVEGRLEGIEVTGNKHLKSSYVSKRLNLGAGPPLNVNELLGAMRLLQIDPLIGNLSAELTAGSGPGLSILQVKVEEASTFDVQFVLDNQRSGSIGSFQRQVVLSEANLLGFGDGVRLGYANTDGSNELDFSYTFPINARNGTISASFSQVWSRVVEEPFDQLDIEGVSRDLSLTYRQPVIQTPQKELALGITLGRQESDTSLLGVPFPLSPGADAEGRTEISQLRLFQEWTQRGNDSVLALRSEFGIGLDAFATINPNPVLPGDPNVPDGLFFLWRGQAQWVKQFAPSNLLLLRSTAQFADRPLVPLQQYGLGGLNSVRGYPQNLLLVDNGLFGSAEYRLPLARFGDNQQGLLQLAPFFDAGHGWSNTDGSRTETLAAVGLGLRWQWSDLMSARLDWGIPILSIGPETSGFDDSQLFFSIVVSPF</sequence>
<keyword evidence="8" id="KW-0998">Cell outer membrane</keyword>
<dbReference type="RefSeq" id="WP_012161565.1">
    <property type="nucleotide sequence ID" value="NC_009925.1"/>
</dbReference>
<gene>
    <name evidence="11" type="ordered locus">AM1_0958</name>
</gene>
<dbReference type="AlphaFoldDB" id="B0BZS4"/>
<keyword evidence="5" id="KW-0812">Transmembrane</keyword>
<evidence type="ECO:0000256" key="9">
    <source>
        <dbReference type="SAM" id="MobiDB-lite"/>
    </source>
</evidence>
<proteinExistence type="inferred from homology"/>
<dbReference type="PANTHER" id="PTHR34597">
    <property type="entry name" value="SLR1661 PROTEIN"/>
    <property type="match status" value="1"/>
</dbReference>
<dbReference type="InterPro" id="IPR013686">
    <property type="entry name" value="Polypept-transport_assoc_ShlB"/>
</dbReference>
<evidence type="ECO:0000256" key="6">
    <source>
        <dbReference type="ARBA" id="ARBA00022927"/>
    </source>
</evidence>
<keyword evidence="7" id="KW-0472">Membrane</keyword>
<keyword evidence="3" id="KW-0813">Transport</keyword>
<reference evidence="11 12" key="1">
    <citation type="journal article" date="2008" name="Proc. Natl. Acad. Sci. U.S.A.">
        <title>Niche adaptation and genome expansion in the chlorophyll d-producing cyanobacterium Acaryochloris marina.</title>
        <authorList>
            <person name="Swingley W.D."/>
            <person name="Chen M."/>
            <person name="Cheung P.C."/>
            <person name="Conrad A.L."/>
            <person name="Dejesa L.C."/>
            <person name="Hao J."/>
            <person name="Honchak B.M."/>
            <person name="Karbach L.E."/>
            <person name="Kurdoglu A."/>
            <person name="Lahiri S."/>
            <person name="Mastrian S.D."/>
            <person name="Miyashita H."/>
            <person name="Page L."/>
            <person name="Ramakrishna P."/>
            <person name="Satoh S."/>
            <person name="Sattley W.M."/>
            <person name="Shimada Y."/>
            <person name="Taylor H.L."/>
            <person name="Tomo T."/>
            <person name="Tsuchiya T."/>
            <person name="Wang Z.T."/>
            <person name="Raymond J."/>
            <person name="Mimuro M."/>
            <person name="Blankenship R.E."/>
            <person name="Touchman J.W."/>
        </authorList>
    </citation>
    <scope>NUCLEOTIDE SEQUENCE [LARGE SCALE GENOMIC DNA]</scope>
    <source>
        <strain evidence="12">MBIC 11017</strain>
    </source>
</reference>
<evidence type="ECO:0000256" key="4">
    <source>
        <dbReference type="ARBA" id="ARBA00022452"/>
    </source>
</evidence>
<comment type="similarity">
    <text evidence="2">Belongs to the TPS (TC 1.B.20) family.</text>
</comment>
<evidence type="ECO:0000256" key="7">
    <source>
        <dbReference type="ARBA" id="ARBA00023136"/>
    </source>
</evidence>
<dbReference type="Pfam" id="PF08479">
    <property type="entry name" value="POTRA_2"/>
    <property type="match status" value="1"/>
</dbReference>
<dbReference type="HOGENOM" id="CLU_021521_0_0_3"/>
<dbReference type="KEGG" id="amr:AM1_0958"/>
<dbReference type="PANTHER" id="PTHR34597:SF3">
    <property type="entry name" value="OUTER MEMBRANE TRANSPORTER CDIB"/>
    <property type="match status" value="1"/>
</dbReference>
<dbReference type="InterPro" id="IPR051544">
    <property type="entry name" value="TPS_OM_transporter"/>
</dbReference>
<keyword evidence="6" id="KW-0653">Protein transport</keyword>
<accession>B0BZS4</accession>
<keyword evidence="4" id="KW-1134">Transmembrane beta strand</keyword>
<feature type="compositionally biased region" description="Pro residues" evidence="9">
    <location>
        <begin position="51"/>
        <end position="62"/>
    </location>
</feature>
<dbReference type="GO" id="GO:0008320">
    <property type="term" value="F:protein transmembrane transporter activity"/>
    <property type="evidence" value="ECO:0007669"/>
    <property type="project" value="TreeGrafter"/>
</dbReference>
<feature type="compositionally biased region" description="Pro residues" evidence="9">
    <location>
        <begin position="72"/>
        <end position="82"/>
    </location>
</feature>
<keyword evidence="12" id="KW-1185">Reference proteome</keyword>
<dbReference type="STRING" id="329726.AM1_0958"/>
<evidence type="ECO:0000313" key="12">
    <source>
        <dbReference type="Proteomes" id="UP000000268"/>
    </source>
</evidence>
<dbReference type="GO" id="GO:0046819">
    <property type="term" value="P:protein secretion by the type V secretion system"/>
    <property type="evidence" value="ECO:0007669"/>
    <property type="project" value="TreeGrafter"/>
</dbReference>
<dbReference type="Pfam" id="PF03865">
    <property type="entry name" value="ShlB"/>
    <property type="match status" value="1"/>
</dbReference>
<dbReference type="InterPro" id="IPR005565">
    <property type="entry name" value="Hemolysn_activator_HlyB_C"/>
</dbReference>
<evidence type="ECO:0000259" key="10">
    <source>
        <dbReference type="PROSITE" id="PS51779"/>
    </source>
</evidence>
<dbReference type="Proteomes" id="UP000000268">
    <property type="component" value="Chromosome"/>
</dbReference>
<evidence type="ECO:0000256" key="2">
    <source>
        <dbReference type="ARBA" id="ARBA00009055"/>
    </source>
</evidence>
<dbReference type="eggNOG" id="COG2831">
    <property type="taxonomic scope" value="Bacteria"/>
</dbReference>
<evidence type="ECO:0000256" key="1">
    <source>
        <dbReference type="ARBA" id="ARBA00004442"/>
    </source>
</evidence>
<dbReference type="PROSITE" id="PS51779">
    <property type="entry name" value="POTRA"/>
    <property type="match status" value="1"/>
</dbReference>
<dbReference type="GO" id="GO:0098046">
    <property type="term" value="C:type V protein secretion system complex"/>
    <property type="evidence" value="ECO:0007669"/>
    <property type="project" value="TreeGrafter"/>
</dbReference>
<feature type="domain" description="POTRA" evidence="10">
    <location>
        <begin position="88"/>
        <end position="164"/>
    </location>
</feature>
<dbReference type="GO" id="GO:0009279">
    <property type="term" value="C:cell outer membrane"/>
    <property type="evidence" value="ECO:0007669"/>
    <property type="project" value="UniProtKB-SubCell"/>
</dbReference>